<dbReference type="EMBL" id="FOFT01000017">
    <property type="protein sequence ID" value="SES49064.1"/>
    <property type="molecule type" value="Genomic_DNA"/>
</dbReference>
<sequence length="79" mass="8377">MITPTTTSMIMSVSAPITESLVTSIAMSGRSETPTTTTDSRRSRTAGLPGLRATIIQMNAAAMTPITVRKAYACGRKAW</sequence>
<gene>
    <name evidence="2" type="ORF">SAMN05216195_11759</name>
</gene>
<name>A0A1H9XSC6_9PSEU</name>
<dbReference type="Proteomes" id="UP000199028">
    <property type="component" value="Unassembled WGS sequence"/>
</dbReference>
<accession>A0A1H9XSC6</accession>
<feature type="region of interest" description="Disordered" evidence="1">
    <location>
        <begin position="26"/>
        <end position="48"/>
    </location>
</feature>
<feature type="compositionally biased region" description="Low complexity" evidence="1">
    <location>
        <begin position="28"/>
        <end position="38"/>
    </location>
</feature>
<keyword evidence="3" id="KW-1185">Reference proteome</keyword>
<reference evidence="3" key="1">
    <citation type="submission" date="2016-10" db="EMBL/GenBank/DDBJ databases">
        <authorList>
            <person name="Varghese N."/>
            <person name="Submissions S."/>
        </authorList>
    </citation>
    <scope>NUCLEOTIDE SEQUENCE [LARGE SCALE GENOMIC DNA]</scope>
    <source>
        <strain evidence="3">CGMCC 4.578</strain>
    </source>
</reference>
<evidence type="ECO:0000313" key="2">
    <source>
        <dbReference type="EMBL" id="SES49064.1"/>
    </source>
</evidence>
<proteinExistence type="predicted"/>
<evidence type="ECO:0000313" key="3">
    <source>
        <dbReference type="Proteomes" id="UP000199028"/>
    </source>
</evidence>
<protein>
    <submittedName>
        <fullName evidence="2">Uncharacterized protein</fullName>
    </submittedName>
</protein>
<evidence type="ECO:0000256" key="1">
    <source>
        <dbReference type="SAM" id="MobiDB-lite"/>
    </source>
</evidence>
<organism evidence="2 3">
    <name type="scientific">Lentzea flaviverrucosa</name>
    <dbReference type="NCBI Taxonomy" id="200379"/>
    <lineage>
        <taxon>Bacteria</taxon>
        <taxon>Bacillati</taxon>
        <taxon>Actinomycetota</taxon>
        <taxon>Actinomycetes</taxon>
        <taxon>Pseudonocardiales</taxon>
        <taxon>Pseudonocardiaceae</taxon>
        <taxon>Lentzea</taxon>
    </lineage>
</organism>
<dbReference type="AlphaFoldDB" id="A0A1H9XSC6"/>